<accession>A0ABR7WYV6</accession>
<dbReference type="Pfam" id="PF16871">
    <property type="entry name" value="DUF5077"/>
    <property type="match status" value="1"/>
</dbReference>
<feature type="chain" id="PRO_5046344201" evidence="1">
    <location>
        <begin position="19"/>
        <end position="426"/>
    </location>
</feature>
<dbReference type="InterPro" id="IPR031712">
    <property type="entry name" value="DUF5077"/>
</dbReference>
<proteinExistence type="predicted"/>
<feature type="domain" description="DUF5077" evidence="2">
    <location>
        <begin position="27"/>
        <end position="142"/>
    </location>
</feature>
<keyword evidence="1" id="KW-0732">Signal</keyword>
<sequence>MKKILLLLACFLGLTAFAFGDEKPVVIPLGGNAWVNGSALITDDGLMQWTSPKSTANIYFRVPDKQELTLSLRLRVPAGKSKISITVGKTLFAKEFSNAAYDTIAIGKINIGQAGYVKVSLKGLSKTGPRYADVTDLIITGAEDEKKFTYVRVGSSYHFGRRGPSVHLRYDIPGEIKKEVKWFYNEISVPAKMDVVGSYFMADGFSGGYFGMQVNSPTERRVLFSVWSPFTTDDPKSIPDSLKVKLLKKGATVHGGEFGDEGSGGQSYMLYPWQAGKTYAFLLRAEPDKVSRHTTYTAWFKDVAADKWLLVASFSRPQTDTYLTSLYSFVENFEPDSGDQIRLANFKNQWLGDANDKWYETIGATYTGDATAKANYRKDYAGGSNGGMFFLKNGGFFDELVPLNTPFKRAANGKAPVIDISKLPTE</sequence>
<evidence type="ECO:0000256" key="1">
    <source>
        <dbReference type="SAM" id="SignalP"/>
    </source>
</evidence>
<gene>
    <name evidence="3" type="ORF">IDJ77_26960</name>
</gene>
<comment type="caution">
    <text evidence="3">The sequence shown here is derived from an EMBL/GenBank/DDBJ whole genome shotgun (WGS) entry which is preliminary data.</text>
</comment>
<protein>
    <submittedName>
        <fullName evidence="3">DUF3472 domain-containing protein</fullName>
    </submittedName>
</protein>
<feature type="signal peptide" evidence="1">
    <location>
        <begin position="1"/>
        <end position="18"/>
    </location>
</feature>
<dbReference type="Pfam" id="PF11958">
    <property type="entry name" value="DUF3472"/>
    <property type="match status" value="1"/>
</dbReference>
<evidence type="ECO:0000259" key="2">
    <source>
        <dbReference type="Pfam" id="PF16871"/>
    </source>
</evidence>
<organism evidence="3 4">
    <name type="scientific">Mucilaginibacter pankratovii</name>
    <dbReference type="NCBI Taxonomy" id="2772110"/>
    <lineage>
        <taxon>Bacteria</taxon>
        <taxon>Pseudomonadati</taxon>
        <taxon>Bacteroidota</taxon>
        <taxon>Sphingobacteriia</taxon>
        <taxon>Sphingobacteriales</taxon>
        <taxon>Sphingobacteriaceae</taxon>
        <taxon>Mucilaginibacter</taxon>
    </lineage>
</organism>
<reference evidence="3 4" key="1">
    <citation type="submission" date="2020-09" db="EMBL/GenBank/DDBJ databases">
        <title>Novel species of Mucilaginibacter isolated from a glacier on the Tibetan Plateau.</title>
        <authorList>
            <person name="Liu Q."/>
            <person name="Xin Y.-H."/>
        </authorList>
    </citation>
    <scope>NUCLEOTIDE SEQUENCE [LARGE SCALE GENOMIC DNA]</scope>
    <source>
        <strain evidence="3 4">ZT4R22</strain>
    </source>
</reference>
<dbReference type="Proteomes" id="UP000606600">
    <property type="component" value="Unassembled WGS sequence"/>
</dbReference>
<keyword evidence="4" id="KW-1185">Reference proteome</keyword>
<evidence type="ECO:0000313" key="4">
    <source>
        <dbReference type="Proteomes" id="UP000606600"/>
    </source>
</evidence>
<dbReference type="InterPro" id="IPR021862">
    <property type="entry name" value="DUF3472"/>
</dbReference>
<name>A0ABR7WYV6_9SPHI</name>
<dbReference type="EMBL" id="JACWMY010000021">
    <property type="protein sequence ID" value="MBD1367480.1"/>
    <property type="molecule type" value="Genomic_DNA"/>
</dbReference>
<dbReference type="RefSeq" id="WP_191192113.1">
    <property type="nucleotide sequence ID" value="NZ_JACWMY010000021.1"/>
</dbReference>
<evidence type="ECO:0000313" key="3">
    <source>
        <dbReference type="EMBL" id="MBD1367480.1"/>
    </source>
</evidence>